<dbReference type="InterPro" id="IPR050372">
    <property type="entry name" value="Neurexin-related_CASP"/>
</dbReference>
<feature type="domain" description="Laminin G" evidence="3">
    <location>
        <begin position="1"/>
        <end position="105"/>
    </location>
</feature>
<dbReference type="InterPro" id="IPR001791">
    <property type="entry name" value="Laminin_G"/>
</dbReference>
<protein>
    <recommendedName>
        <fullName evidence="7">EGF-like domain-containing protein</fullName>
    </recommendedName>
</protein>
<evidence type="ECO:0000259" key="4">
    <source>
        <dbReference type="PROSITE" id="PS50026"/>
    </source>
</evidence>
<dbReference type="SUPFAM" id="SSF57196">
    <property type="entry name" value="EGF/Laminin"/>
    <property type="match status" value="1"/>
</dbReference>
<dbReference type="GO" id="GO:0016020">
    <property type="term" value="C:membrane"/>
    <property type="evidence" value="ECO:0007669"/>
    <property type="project" value="UniProtKB-SubCell"/>
</dbReference>
<evidence type="ECO:0008006" key="7">
    <source>
        <dbReference type="Google" id="ProtNLM"/>
    </source>
</evidence>
<dbReference type="OrthoDB" id="10055367at2759"/>
<dbReference type="Proteomes" id="UP000271087">
    <property type="component" value="Unassembled WGS sequence"/>
</dbReference>
<keyword evidence="6" id="KW-1185">Reference proteome</keyword>
<evidence type="ECO:0000256" key="1">
    <source>
        <dbReference type="ARBA" id="ARBA00023157"/>
    </source>
</evidence>
<organism evidence="5 6">
    <name type="scientific">Onchocerca ochengi</name>
    <name type="common">Filarial nematode worm</name>
    <dbReference type="NCBI Taxonomy" id="42157"/>
    <lineage>
        <taxon>Eukaryota</taxon>
        <taxon>Metazoa</taxon>
        <taxon>Ecdysozoa</taxon>
        <taxon>Nematoda</taxon>
        <taxon>Chromadorea</taxon>
        <taxon>Rhabditida</taxon>
        <taxon>Spirurina</taxon>
        <taxon>Spiruromorpha</taxon>
        <taxon>Filarioidea</taxon>
        <taxon>Onchocercidae</taxon>
        <taxon>Onchocerca</taxon>
    </lineage>
</organism>
<feature type="non-terminal residue" evidence="5">
    <location>
        <position position="1"/>
    </location>
</feature>
<dbReference type="Gene3D" id="2.60.120.200">
    <property type="match status" value="1"/>
</dbReference>
<dbReference type="SUPFAM" id="SSF49899">
    <property type="entry name" value="Concanavalin A-like lectins/glucanases"/>
    <property type="match status" value="1"/>
</dbReference>
<feature type="domain" description="EGF-like" evidence="4">
    <location>
        <begin position="101"/>
        <end position="141"/>
    </location>
</feature>
<dbReference type="PROSITE" id="PS50026">
    <property type="entry name" value="EGF_3"/>
    <property type="match status" value="1"/>
</dbReference>
<feature type="disulfide bond" evidence="2">
    <location>
        <begin position="110"/>
        <end position="127"/>
    </location>
</feature>
<proteinExistence type="predicted"/>
<reference evidence="5 6" key="1">
    <citation type="submission" date="2018-08" db="EMBL/GenBank/DDBJ databases">
        <authorList>
            <person name="Laetsch R D."/>
            <person name="Stevens L."/>
            <person name="Kumar S."/>
            <person name="Blaxter L. M."/>
        </authorList>
    </citation>
    <scope>NUCLEOTIDE SEQUENCE [LARGE SCALE GENOMIC DNA]</scope>
</reference>
<name>A0A3P7MS53_ONCOC</name>
<keyword evidence="1 2" id="KW-1015">Disulfide bond</keyword>
<accession>A0A3P7MS53</accession>
<dbReference type="InterPro" id="IPR013320">
    <property type="entry name" value="ConA-like_dom_sf"/>
</dbReference>
<dbReference type="PANTHER" id="PTHR15036">
    <property type="entry name" value="PIKACHURIN-LIKE PROTEIN"/>
    <property type="match status" value="1"/>
</dbReference>
<dbReference type="Gene3D" id="2.10.25.10">
    <property type="entry name" value="Laminin"/>
    <property type="match status" value="1"/>
</dbReference>
<evidence type="ECO:0000256" key="2">
    <source>
        <dbReference type="PROSITE-ProRule" id="PRU00076"/>
    </source>
</evidence>
<gene>
    <name evidence="5" type="ORF">NOO_LOCUS12250</name>
</gene>
<dbReference type="PANTHER" id="PTHR15036:SF85">
    <property type="entry name" value="SP2353, ISOFORM A"/>
    <property type="match status" value="1"/>
</dbReference>
<dbReference type="PROSITE" id="PS50025">
    <property type="entry name" value="LAM_G_DOMAIN"/>
    <property type="match status" value="1"/>
</dbReference>
<evidence type="ECO:0000313" key="6">
    <source>
        <dbReference type="Proteomes" id="UP000271087"/>
    </source>
</evidence>
<evidence type="ECO:0000259" key="3">
    <source>
        <dbReference type="PROSITE" id="PS50025"/>
    </source>
</evidence>
<keyword evidence="2" id="KW-0245">EGF-like domain</keyword>
<feature type="non-terminal residue" evidence="5">
    <location>
        <position position="149"/>
    </location>
</feature>
<comment type="caution">
    <text evidence="2">Lacks conserved residue(s) required for the propagation of feature annotation.</text>
</comment>
<dbReference type="InterPro" id="IPR000742">
    <property type="entry name" value="EGF"/>
</dbReference>
<dbReference type="AlphaFoldDB" id="A0A3P7MS53"/>
<evidence type="ECO:0000313" key="5">
    <source>
        <dbReference type="EMBL" id="VDM98455.1"/>
    </source>
</evidence>
<sequence length="149" mass="16617">ELTSIYPVVMDEWHKIEIFNQPNHAGLLVDEDDVVEQDNYYFNTGEGISKIINVGGTKDEATMKRTTFEQPFIGTITSFTISDELVDFGEDTVTKSSNLQQDTACSLGLCQHNSICIPTNVHSGFICDCSTAKSYEGQFCERKILKCSD</sequence>
<dbReference type="EMBL" id="UYRW01010068">
    <property type="protein sequence ID" value="VDM98455.1"/>
    <property type="molecule type" value="Genomic_DNA"/>
</dbReference>